<gene>
    <name evidence="2" type="ORF">SSQG_07258</name>
</gene>
<sequence>MNGRTERRKETSVSQNKDPEHHGASEQPETAFEEVLREIEHAENRTQDSPEQRRHRGEAADATTPNTRAQEESEGEQ</sequence>
<evidence type="ECO:0000313" key="3">
    <source>
        <dbReference type="Proteomes" id="UP000004184"/>
    </source>
</evidence>
<evidence type="ECO:0000313" key="2">
    <source>
        <dbReference type="EMBL" id="EFL36740.1"/>
    </source>
</evidence>
<proteinExistence type="predicted"/>
<evidence type="ECO:0000256" key="1">
    <source>
        <dbReference type="SAM" id="MobiDB-lite"/>
    </source>
</evidence>
<keyword evidence="3" id="KW-1185">Reference proteome</keyword>
<dbReference type="AlphaFoldDB" id="D9XD93"/>
<dbReference type="EMBL" id="GG657757">
    <property type="protein sequence ID" value="EFL36740.1"/>
    <property type="molecule type" value="Genomic_DNA"/>
</dbReference>
<protein>
    <submittedName>
        <fullName evidence="2">Predicted protein</fullName>
    </submittedName>
</protein>
<organism evidence="2 3">
    <name type="scientific">Streptomyces viridochromogenes (strain DSM 40736 / JCM 4977 / BCRC 1201 / Tue 494)</name>
    <dbReference type="NCBI Taxonomy" id="591159"/>
    <lineage>
        <taxon>Bacteria</taxon>
        <taxon>Bacillati</taxon>
        <taxon>Actinomycetota</taxon>
        <taxon>Actinomycetes</taxon>
        <taxon>Kitasatosporales</taxon>
        <taxon>Streptomycetaceae</taxon>
        <taxon>Streptomyces</taxon>
    </lineage>
</organism>
<dbReference type="OrthoDB" id="4290816at2"/>
<name>D9XD93_STRVT</name>
<reference evidence="3" key="1">
    <citation type="submission" date="2009-02" db="EMBL/GenBank/DDBJ databases">
        <title>Annotation of Streptomyces viridochromogenes strain DSM 40736.</title>
        <authorList>
            <consortium name="The Broad Institute Genome Sequencing Platform"/>
            <consortium name="Broad Institute Microbial Sequencing Center"/>
            <person name="Fischbach M."/>
            <person name="Godfrey P."/>
            <person name="Ward D."/>
            <person name="Young S."/>
            <person name="Zeng Q."/>
            <person name="Koehrsen M."/>
            <person name="Alvarado L."/>
            <person name="Berlin A.M."/>
            <person name="Bochicchio J."/>
            <person name="Borenstein D."/>
            <person name="Chapman S.B."/>
            <person name="Chen Z."/>
            <person name="Engels R."/>
            <person name="Freedman E."/>
            <person name="Gellesch M."/>
            <person name="Goldberg J."/>
            <person name="Griggs A."/>
            <person name="Gujja S."/>
            <person name="Heilman E.R."/>
            <person name="Heiman D.I."/>
            <person name="Hepburn T.A."/>
            <person name="Howarth C."/>
            <person name="Jen D."/>
            <person name="Larson L."/>
            <person name="Lewis B."/>
            <person name="Mehta T."/>
            <person name="Park D."/>
            <person name="Pearson M."/>
            <person name="Richards J."/>
            <person name="Roberts A."/>
            <person name="Saif S."/>
            <person name="Shea T.D."/>
            <person name="Shenoy N."/>
            <person name="Sisk P."/>
            <person name="Stolte C."/>
            <person name="Sykes S.N."/>
            <person name="Thomson T."/>
            <person name="Walk T."/>
            <person name="White J."/>
            <person name="Yandava C."/>
            <person name="Straight P."/>
            <person name="Clardy J."/>
            <person name="Hung D."/>
            <person name="Kolter R."/>
            <person name="Mekalanos J."/>
            <person name="Walker S."/>
            <person name="Walsh C.T."/>
            <person name="Wieland-Brown L.C."/>
            <person name="Haas B."/>
            <person name="Nusbaum C."/>
            <person name="Birren B."/>
        </authorList>
    </citation>
    <scope>NUCLEOTIDE SEQUENCE [LARGE SCALE GENOMIC DNA]</scope>
    <source>
        <strain evidence="3">DSM 40736 / JCM 4977 / BCRC 1201 / Tue 494</strain>
    </source>
</reference>
<feature type="compositionally biased region" description="Basic and acidic residues" evidence="1">
    <location>
        <begin position="34"/>
        <end position="52"/>
    </location>
</feature>
<feature type="compositionally biased region" description="Basic and acidic residues" evidence="1">
    <location>
        <begin position="1"/>
        <end position="24"/>
    </location>
</feature>
<dbReference type="STRING" id="591159.SSQG_07258"/>
<dbReference type="Proteomes" id="UP000004184">
    <property type="component" value="Unassembled WGS sequence"/>
</dbReference>
<dbReference type="eggNOG" id="ENOG50306Q6">
    <property type="taxonomic scope" value="Bacteria"/>
</dbReference>
<accession>D9XD93</accession>
<feature type="region of interest" description="Disordered" evidence="1">
    <location>
        <begin position="1"/>
        <end position="77"/>
    </location>
</feature>
<dbReference type="HOGENOM" id="CLU_202643_0_0_11"/>